<keyword evidence="6 8" id="KW-0539">Nucleus</keyword>
<sequence length="341" mass="36626">MSISRDPPSELGPFISTRELFSQEHNPTMNALVQSALTNVESKLNALLTSLTTSPTAAGAPAAAVALLDADDALTSAIETLRQHQENHANILRLRNEAQNLEDRVKGIVGNIEGFEKEIRTACGDNGDSDSDFDSDSDDDLGGKKSLLRGIKEIDYRLLLDFARRISKYNHEAAADAATGVVKRQEQGNALADKDVTMMGTNGEQPTEEDAEPVASVTKNATQWLDESANVTRQVYMLPYPMEERIRMGLMGQIQLSAGDDPEKEVERLLREAEGPGAAEPPAPVEPAESTKQAGEAAKAAVQAGSSAAGMPRAHVPAPAPKPKPKAMLDLDLYDPDEDDD</sequence>
<comment type="function">
    <text evidence="8">Component of the Mediator complex, a coactivator involved in the regulated transcription of nearly all RNA polymerase II-dependent genes. Mediator functions as a bridge to convey information from gene-specific regulatory proteins to the basal RNA polymerase II transcription machinery. Mediator is recruited to promoters by direct interactions with regulatory proteins and serves as a scaffold for the assembly of a functional preinitiation complex with RNA polymerase II and the general transcription factors.</text>
</comment>
<feature type="compositionally biased region" description="Acidic residues" evidence="10">
    <location>
        <begin position="332"/>
        <end position="341"/>
    </location>
</feature>
<keyword evidence="5 8" id="KW-0804">Transcription</keyword>
<evidence type="ECO:0000313" key="12">
    <source>
        <dbReference type="Proteomes" id="UP000037696"/>
    </source>
</evidence>
<feature type="region of interest" description="Disordered" evidence="10">
    <location>
        <begin position="274"/>
        <end position="341"/>
    </location>
</feature>
<dbReference type="AlphaFoldDB" id="A0A0M8NZN2"/>
<organism evidence="11 12">
    <name type="scientific">Penicillium nordicum</name>
    <dbReference type="NCBI Taxonomy" id="229535"/>
    <lineage>
        <taxon>Eukaryota</taxon>
        <taxon>Fungi</taxon>
        <taxon>Dikarya</taxon>
        <taxon>Ascomycota</taxon>
        <taxon>Pezizomycotina</taxon>
        <taxon>Eurotiomycetes</taxon>
        <taxon>Eurotiomycetidae</taxon>
        <taxon>Eurotiales</taxon>
        <taxon>Aspergillaceae</taxon>
        <taxon>Penicillium</taxon>
    </lineage>
</organism>
<keyword evidence="12" id="KW-1185">Reference proteome</keyword>
<protein>
    <recommendedName>
        <fullName evidence="3 8">Mediator of RNA polymerase II transcription subunit 4</fullName>
    </recommendedName>
    <alternativeName>
        <fullName evidence="7 8">Mediator complex subunit 4</fullName>
    </alternativeName>
</protein>
<evidence type="ECO:0000256" key="8">
    <source>
        <dbReference type="RuleBase" id="RU364141"/>
    </source>
</evidence>
<comment type="subcellular location">
    <subcellularLocation>
        <location evidence="1 8">Nucleus</location>
    </subcellularLocation>
</comment>
<dbReference type="GO" id="GO:0003712">
    <property type="term" value="F:transcription coregulator activity"/>
    <property type="evidence" value="ECO:0007669"/>
    <property type="project" value="InterPro"/>
</dbReference>
<evidence type="ECO:0000256" key="7">
    <source>
        <dbReference type="ARBA" id="ARBA00031257"/>
    </source>
</evidence>
<reference evidence="11 12" key="1">
    <citation type="submission" date="2015-08" db="EMBL/GenBank/DDBJ databases">
        <title>Genome sequencing of Penicillium nordicum.</title>
        <authorList>
            <person name="Nguyen H.D."/>
            <person name="Seifert K.A."/>
        </authorList>
    </citation>
    <scope>NUCLEOTIDE SEQUENCE [LARGE SCALE GENOMIC DNA]</scope>
    <source>
        <strain evidence="11 12">DAOMC 185683</strain>
    </source>
</reference>
<evidence type="ECO:0000256" key="1">
    <source>
        <dbReference type="ARBA" id="ARBA00004123"/>
    </source>
</evidence>
<name>A0A0M8NZN2_9EURO</name>
<keyword evidence="9" id="KW-0175">Coiled coil</keyword>
<keyword evidence="8" id="KW-0010">Activator</keyword>
<dbReference type="PANTHER" id="PTHR13208:SF2">
    <property type="entry name" value="MEDIATOR OF RNA POLYMERASE II TRANSCRIPTION SUBUNIT 4"/>
    <property type="match status" value="1"/>
</dbReference>
<dbReference type="OrthoDB" id="1929813at2759"/>
<dbReference type="InterPro" id="IPR019258">
    <property type="entry name" value="Mediator_Med4"/>
</dbReference>
<dbReference type="Pfam" id="PF10018">
    <property type="entry name" value="Med4"/>
    <property type="match status" value="1"/>
</dbReference>
<comment type="caution">
    <text evidence="11">The sequence shown here is derived from an EMBL/GenBank/DDBJ whole genome shotgun (WGS) entry which is preliminary data.</text>
</comment>
<feature type="coiled-coil region" evidence="9">
    <location>
        <begin position="81"/>
        <end position="118"/>
    </location>
</feature>
<accession>A0A0M8NZN2</accession>
<evidence type="ECO:0000256" key="6">
    <source>
        <dbReference type="ARBA" id="ARBA00023242"/>
    </source>
</evidence>
<dbReference type="GO" id="GO:0070847">
    <property type="term" value="C:core mediator complex"/>
    <property type="evidence" value="ECO:0007669"/>
    <property type="project" value="TreeGrafter"/>
</dbReference>
<evidence type="ECO:0000256" key="2">
    <source>
        <dbReference type="ARBA" id="ARBA00009626"/>
    </source>
</evidence>
<comment type="similarity">
    <text evidence="2 8">Belongs to the Mediator complex subunit 4 family.</text>
</comment>
<feature type="compositionally biased region" description="Low complexity" evidence="10">
    <location>
        <begin position="286"/>
        <end position="309"/>
    </location>
</feature>
<evidence type="ECO:0000256" key="10">
    <source>
        <dbReference type="SAM" id="MobiDB-lite"/>
    </source>
</evidence>
<evidence type="ECO:0000256" key="5">
    <source>
        <dbReference type="ARBA" id="ARBA00023163"/>
    </source>
</evidence>
<dbReference type="GO" id="GO:0006357">
    <property type="term" value="P:regulation of transcription by RNA polymerase II"/>
    <property type="evidence" value="ECO:0007669"/>
    <property type="project" value="InterPro"/>
</dbReference>
<gene>
    <name evidence="8" type="primary">MED4</name>
    <name evidence="11" type="ORF">ACN38_g8642</name>
</gene>
<comment type="subunit">
    <text evidence="8">Component of the Mediator complex.</text>
</comment>
<proteinExistence type="inferred from homology"/>
<dbReference type="Proteomes" id="UP000037696">
    <property type="component" value="Unassembled WGS sequence"/>
</dbReference>
<evidence type="ECO:0000256" key="9">
    <source>
        <dbReference type="SAM" id="Coils"/>
    </source>
</evidence>
<dbReference type="PANTHER" id="PTHR13208">
    <property type="entry name" value="MEDIATOR OF RNA POLYMERASE II TRANSCRIPTION SUBUNIT 4"/>
    <property type="match status" value="1"/>
</dbReference>
<dbReference type="STRING" id="229535.A0A0M8NZN2"/>
<keyword evidence="4 8" id="KW-0805">Transcription regulation</keyword>
<evidence type="ECO:0000256" key="4">
    <source>
        <dbReference type="ARBA" id="ARBA00023015"/>
    </source>
</evidence>
<dbReference type="EMBL" id="LHQQ01000161">
    <property type="protein sequence ID" value="KOS40517.1"/>
    <property type="molecule type" value="Genomic_DNA"/>
</dbReference>
<evidence type="ECO:0000256" key="3">
    <source>
        <dbReference type="ARBA" id="ARBA00020629"/>
    </source>
</evidence>
<evidence type="ECO:0000313" key="11">
    <source>
        <dbReference type="EMBL" id="KOS40517.1"/>
    </source>
</evidence>
<dbReference type="GO" id="GO:0016592">
    <property type="term" value="C:mediator complex"/>
    <property type="evidence" value="ECO:0007669"/>
    <property type="project" value="InterPro"/>
</dbReference>